<evidence type="ECO:0000256" key="3">
    <source>
        <dbReference type="ARBA" id="ARBA00009256"/>
    </source>
</evidence>
<dbReference type="STRING" id="469381.Dpep_1081"/>
<dbReference type="GO" id="GO:0005524">
    <property type="term" value="F:ATP binding"/>
    <property type="evidence" value="ECO:0007669"/>
    <property type="project" value="UniProtKB-KW"/>
</dbReference>
<dbReference type="GO" id="GO:0005829">
    <property type="term" value="C:cytosol"/>
    <property type="evidence" value="ECO:0007669"/>
    <property type="project" value="TreeGrafter"/>
</dbReference>
<comment type="function">
    <text evidence="12 13">Catalyzes the condensation of pantoate with beta-alanine in an ATP-dependent reaction via a pantoyl-adenylate intermediate.</text>
</comment>
<dbReference type="UniPathway" id="UPA00028">
    <property type="reaction ID" value="UER00005"/>
</dbReference>
<evidence type="ECO:0000256" key="9">
    <source>
        <dbReference type="ARBA" id="ARBA00022741"/>
    </source>
</evidence>
<feature type="binding site" evidence="13">
    <location>
        <begin position="148"/>
        <end position="151"/>
    </location>
    <ligand>
        <name>ATP</name>
        <dbReference type="ChEBI" id="CHEBI:30616"/>
    </ligand>
</feature>
<feature type="binding site" evidence="13">
    <location>
        <position position="62"/>
    </location>
    <ligand>
        <name>(R)-pantoate</name>
        <dbReference type="ChEBI" id="CHEBI:15980"/>
    </ligand>
</feature>
<keyword evidence="8 13" id="KW-0566">Pantothenate biosynthesis</keyword>
<dbReference type="FunFam" id="3.30.1300.10:FF:000001">
    <property type="entry name" value="Pantothenate synthetase"/>
    <property type="match status" value="1"/>
</dbReference>
<evidence type="ECO:0000256" key="7">
    <source>
        <dbReference type="ARBA" id="ARBA00022598"/>
    </source>
</evidence>
<feature type="binding site" evidence="13">
    <location>
        <begin position="185"/>
        <end position="188"/>
    </location>
    <ligand>
        <name>ATP</name>
        <dbReference type="ChEBI" id="CHEBI:30616"/>
    </ligand>
</feature>
<comment type="catalytic activity">
    <reaction evidence="11 13">
        <text>(R)-pantoate + beta-alanine + ATP = (R)-pantothenate + AMP + diphosphate + H(+)</text>
        <dbReference type="Rhea" id="RHEA:10912"/>
        <dbReference type="ChEBI" id="CHEBI:15378"/>
        <dbReference type="ChEBI" id="CHEBI:15980"/>
        <dbReference type="ChEBI" id="CHEBI:29032"/>
        <dbReference type="ChEBI" id="CHEBI:30616"/>
        <dbReference type="ChEBI" id="CHEBI:33019"/>
        <dbReference type="ChEBI" id="CHEBI:57966"/>
        <dbReference type="ChEBI" id="CHEBI:456215"/>
        <dbReference type="EC" id="6.3.2.1"/>
    </reaction>
</comment>
<organism evidence="14 15">
    <name type="scientific">Dethiosulfovibrio peptidovorans DSM 11002</name>
    <dbReference type="NCBI Taxonomy" id="469381"/>
    <lineage>
        <taxon>Bacteria</taxon>
        <taxon>Thermotogati</taxon>
        <taxon>Synergistota</taxon>
        <taxon>Synergistia</taxon>
        <taxon>Synergistales</taxon>
        <taxon>Dethiosulfovibrionaceae</taxon>
        <taxon>Dethiosulfovibrio</taxon>
    </lineage>
</organism>
<comment type="miscellaneous">
    <text evidence="13">The reaction proceeds by a bi uni uni bi ping pong mechanism.</text>
</comment>
<sequence length="282" mass="31194">MVSIIRKPKEMSAFVLERRRAGQSVGLVPTMGYLHDGHMSLVKKSMIENDVTVVSLFVNPIQFCPGEDLESYPRDEEKDLALLAAAGADVLFAPRAEDMYLPGHSVYVDETALSLPLCGGSRPGHFKGVCTVVLKLFNIVRPDRAYFGMKDYQQLQVLRRMVRDLNVPVDIRPCPLIREDDGLALSSRNAYLSEEERRSALALSRSLAKAKEAFEGGERSASVLRGLVRSVLSEEEALEPEYVEVRDAYELSEVESICDPAVIALAVRVGRTRLIDNVVLGG</sequence>
<comment type="subunit">
    <text evidence="13">Homodimer.</text>
</comment>
<evidence type="ECO:0000256" key="13">
    <source>
        <dbReference type="HAMAP-Rule" id="MF_00158"/>
    </source>
</evidence>
<protein>
    <recommendedName>
        <fullName evidence="5 13">Pantothenate synthetase</fullName>
        <shortName evidence="13">PS</shortName>
        <ecNumber evidence="4 13">6.3.2.1</ecNumber>
    </recommendedName>
    <alternativeName>
        <fullName evidence="13">Pantoate--beta-alanine ligase</fullName>
    </alternativeName>
    <alternativeName>
        <fullName evidence="13">Pantoate-activating enzyme</fullName>
    </alternativeName>
</protein>
<keyword evidence="6 13" id="KW-0963">Cytoplasm</keyword>
<dbReference type="HAMAP" id="MF_00158">
    <property type="entry name" value="PanC"/>
    <property type="match status" value="1"/>
</dbReference>
<comment type="caution">
    <text evidence="14">The sequence shown here is derived from an EMBL/GenBank/DDBJ whole genome shotgun (WGS) entry which is preliminary data.</text>
</comment>
<dbReference type="InterPro" id="IPR014729">
    <property type="entry name" value="Rossmann-like_a/b/a_fold"/>
</dbReference>
<comment type="similarity">
    <text evidence="3 13">Belongs to the pantothenate synthetase family.</text>
</comment>
<feature type="binding site" evidence="13">
    <location>
        <begin position="31"/>
        <end position="38"/>
    </location>
    <ligand>
        <name>ATP</name>
        <dbReference type="ChEBI" id="CHEBI:30616"/>
    </ligand>
</feature>
<feature type="binding site" evidence="13">
    <location>
        <position position="62"/>
    </location>
    <ligand>
        <name>beta-alanine</name>
        <dbReference type="ChEBI" id="CHEBI:57966"/>
    </ligand>
</feature>
<evidence type="ECO:0000256" key="12">
    <source>
        <dbReference type="ARBA" id="ARBA00055042"/>
    </source>
</evidence>
<evidence type="ECO:0000256" key="10">
    <source>
        <dbReference type="ARBA" id="ARBA00022840"/>
    </source>
</evidence>
<dbReference type="SUPFAM" id="SSF52374">
    <property type="entry name" value="Nucleotidylyl transferase"/>
    <property type="match status" value="1"/>
</dbReference>
<evidence type="ECO:0000256" key="2">
    <source>
        <dbReference type="ARBA" id="ARBA00004990"/>
    </source>
</evidence>
<proteinExistence type="inferred from homology"/>
<evidence type="ECO:0000313" key="15">
    <source>
        <dbReference type="Proteomes" id="UP000006427"/>
    </source>
</evidence>
<dbReference type="NCBIfam" id="TIGR00018">
    <property type="entry name" value="panC"/>
    <property type="match status" value="1"/>
</dbReference>
<keyword evidence="15" id="KW-1185">Reference proteome</keyword>
<feature type="binding site" evidence="13">
    <location>
        <position position="177"/>
    </location>
    <ligand>
        <name>ATP</name>
        <dbReference type="ChEBI" id="CHEBI:30616"/>
    </ligand>
</feature>
<comment type="subcellular location">
    <subcellularLocation>
        <location evidence="1 13">Cytoplasm</location>
    </subcellularLocation>
</comment>
<dbReference type="GO" id="GO:0015940">
    <property type="term" value="P:pantothenate biosynthetic process"/>
    <property type="evidence" value="ECO:0007669"/>
    <property type="project" value="UniProtKB-UniRule"/>
</dbReference>
<keyword evidence="9 13" id="KW-0547">Nucleotide-binding</keyword>
<dbReference type="AlphaFoldDB" id="D2Z6L0"/>
<dbReference type="CDD" id="cd00560">
    <property type="entry name" value="PanC"/>
    <property type="match status" value="1"/>
</dbReference>
<keyword evidence="10 13" id="KW-0067">ATP-binding</keyword>
<name>D2Z6L0_9BACT</name>
<dbReference type="RefSeq" id="WP_005660295.1">
    <property type="nucleotide sequence ID" value="NZ_ABTR02000001.1"/>
</dbReference>
<evidence type="ECO:0000256" key="5">
    <source>
        <dbReference type="ARBA" id="ARBA00014155"/>
    </source>
</evidence>
<evidence type="ECO:0000256" key="1">
    <source>
        <dbReference type="ARBA" id="ARBA00004496"/>
    </source>
</evidence>
<dbReference type="PaxDb" id="469381-Dpep_1081"/>
<dbReference type="GO" id="GO:0004592">
    <property type="term" value="F:pantoate-beta-alanine ligase activity"/>
    <property type="evidence" value="ECO:0007669"/>
    <property type="project" value="UniProtKB-UniRule"/>
</dbReference>
<dbReference type="EC" id="6.3.2.1" evidence="4 13"/>
<feature type="binding site" evidence="13">
    <location>
        <position position="154"/>
    </location>
    <ligand>
        <name>(R)-pantoate</name>
        <dbReference type="ChEBI" id="CHEBI:15980"/>
    </ligand>
</feature>
<feature type="active site" description="Proton donor" evidence="13">
    <location>
        <position position="38"/>
    </location>
</feature>
<evidence type="ECO:0000256" key="11">
    <source>
        <dbReference type="ARBA" id="ARBA00048258"/>
    </source>
</evidence>
<dbReference type="PANTHER" id="PTHR21299">
    <property type="entry name" value="CYTIDYLATE KINASE/PANTOATE-BETA-ALANINE LIGASE"/>
    <property type="match status" value="1"/>
</dbReference>
<dbReference type="Gene3D" id="3.40.50.620">
    <property type="entry name" value="HUPs"/>
    <property type="match status" value="1"/>
</dbReference>
<comment type="pathway">
    <text evidence="2 13">Cofactor biosynthesis; (R)-pantothenate biosynthesis; (R)-pantothenate from (R)-pantoate and beta-alanine: step 1/1.</text>
</comment>
<dbReference type="InterPro" id="IPR042176">
    <property type="entry name" value="Pantoate_ligase_C"/>
</dbReference>
<dbReference type="EMBL" id="ABTR02000001">
    <property type="protein sequence ID" value="EFC91107.1"/>
    <property type="molecule type" value="Genomic_DNA"/>
</dbReference>
<keyword evidence="7 13" id="KW-0436">Ligase</keyword>
<evidence type="ECO:0000256" key="6">
    <source>
        <dbReference type="ARBA" id="ARBA00022490"/>
    </source>
</evidence>
<dbReference type="FunFam" id="3.40.50.620:FF:000114">
    <property type="entry name" value="Pantothenate synthetase"/>
    <property type="match status" value="1"/>
</dbReference>
<dbReference type="InterPro" id="IPR003721">
    <property type="entry name" value="Pantoate_ligase"/>
</dbReference>
<accession>D2Z6L0</accession>
<evidence type="ECO:0000256" key="4">
    <source>
        <dbReference type="ARBA" id="ARBA00012219"/>
    </source>
</evidence>
<evidence type="ECO:0000313" key="14">
    <source>
        <dbReference type="EMBL" id="EFC91107.1"/>
    </source>
</evidence>
<dbReference type="Proteomes" id="UP000006427">
    <property type="component" value="Unassembled WGS sequence"/>
</dbReference>
<dbReference type="eggNOG" id="COG0414">
    <property type="taxonomic scope" value="Bacteria"/>
</dbReference>
<evidence type="ECO:0000256" key="8">
    <source>
        <dbReference type="ARBA" id="ARBA00022655"/>
    </source>
</evidence>
<dbReference type="PANTHER" id="PTHR21299:SF1">
    <property type="entry name" value="PANTOATE--BETA-ALANINE LIGASE"/>
    <property type="match status" value="1"/>
</dbReference>
<reference evidence="14 15" key="1">
    <citation type="journal article" date="2010" name="Stand. Genomic Sci.">
        <title>Permanent draft genome sequence of Dethiosulfovibrio peptidovorans type strain (SEBR 4207).</title>
        <authorList>
            <person name="Labutti K."/>
            <person name="Mayilraj S."/>
            <person name="Clum A."/>
            <person name="Lucas S."/>
            <person name="Glavina Del Rio T."/>
            <person name="Nolan M."/>
            <person name="Tice H."/>
            <person name="Cheng J.F."/>
            <person name="Pitluck S."/>
            <person name="Liolios K."/>
            <person name="Ivanova N."/>
            <person name="Mavromatis K."/>
            <person name="Mikhailova N."/>
            <person name="Pati A."/>
            <person name="Goodwin L."/>
            <person name="Chen A."/>
            <person name="Palaniappan K."/>
            <person name="Land M."/>
            <person name="Hauser L."/>
            <person name="Chang Y.J."/>
            <person name="Jeffries C.D."/>
            <person name="Rohde M."/>
            <person name="Spring S."/>
            <person name="Goker M."/>
            <person name="Woyke T."/>
            <person name="Bristow J."/>
            <person name="Eisen J.A."/>
            <person name="Markowitz V."/>
            <person name="Hugenholtz P."/>
            <person name="Kyrpides N.C."/>
            <person name="Klenk H.P."/>
            <person name="Lapidus A."/>
        </authorList>
    </citation>
    <scope>NUCLEOTIDE SEQUENCE [LARGE SCALE GENOMIC DNA]</scope>
    <source>
        <strain evidence="14 15">DSM 11002</strain>
    </source>
</reference>
<dbReference type="Gene3D" id="3.30.1300.10">
    <property type="entry name" value="Pantoate-beta-alanine ligase, C-terminal domain"/>
    <property type="match status" value="1"/>
</dbReference>
<dbReference type="Pfam" id="PF02569">
    <property type="entry name" value="Pantoate_ligase"/>
    <property type="match status" value="1"/>
</dbReference>
<gene>
    <name evidence="13" type="primary">panC</name>
    <name evidence="14" type="ORF">Dpep_1081</name>
</gene>